<evidence type="ECO:0000313" key="2">
    <source>
        <dbReference type="EMBL" id="CAF3681011.1"/>
    </source>
</evidence>
<dbReference type="PANTHER" id="PTHR34561:SF1">
    <property type="entry name" value="NADH DEHYDROGENASE [UBIQUINONE] 1 ALPHA SUBCOMPLEX ASSEMBLY FACTOR 8"/>
    <property type="match status" value="1"/>
</dbReference>
<comment type="caution">
    <text evidence="1">The sequence shown here is derived from an EMBL/GenBank/DDBJ whole genome shotgun (WGS) entry which is preliminary data.</text>
</comment>
<dbReference type="Proteomes" id="UP000663869">
    <property type="component" value="Unassembled WGS sequence"/>
</dbReference>
<dbReference type="Proteomes" id="UP000663872">
    <property type="component" value="Unassembled WGS sequence"/>
</dbReference>
<dbReference type="AlphaFoldDB" id="A0A817YU50"/>
<organism evidence="1 4">
    <name type="scientific">Rotaria socialis</name>
    <dbReference type="NCBI Taxonomy" id="392032"/>
    <lineage>
        <taxon>Eukaryota</taxon>
        <taxon>Metazoa</taxon>
        <taxon>Spiralia</taxon>
        <taxon>Gnathifera</taxon>
        <taxon>Rotifera</taxon>
        <taxon>Eurotatoria</taxon>
        <taxon>Bdelloidea</taxon>
        <taxon>Philodinida</taxon>
        <taxon>Philodinidae</taxon>
        <taxon>Rotaria</taxon>
    </lineage>
</organism>
<proteinExistence type="predicted"/>
<dbReference type="InterPro" id="IPR036811">
    <property type="entry name" value="Ubol_cytC_Rdtase_hinge_dom_sf"/>
</dbReference>
<dbReference type="EMBL" id="CAJNYU010000690">
    <property type="protein sequence ID" value="CAF3382565.1"/>
    <property type="molecule type" value="Genomic_DNA"/>
</dbReference>
<evidence type="ECO:0000313" key="1">
    <source>
        <dbReference type="EMBL" id="CAF3382565.1"/>
    </source>
</evidence>
<name>A0A817YU50_9BILA</name>
<gene>
    <name evidence="1" type="ORF">FME351_LOCUS7381</name>
    <name evidence="2" type="ORF">GRG538_LOCUS27021</name>
    <name evidence="3" type="ORF">KIK155_LOCUS29887</name>
</gene>
<dbReference type="GO" id="GO:0005739">
    <property type="term" value="C:mitochondrion"/>
    <property type="evidence" value="ECO:0007669"/>
    <property type="project" value="InterPro"/>
</dbReference>
<dbReference type="GO" id="GO:0032981">
    <property type="term" value="P:mitochondrial respiratory chain complex I assembly"/>
    <property type="evidence" value="ECO:0007669"/>
    <property type="project" value="InterPro"/>
</dbReference>
<evidence type="ECO:0000313" key="4">
    <source>
        <dbReference type="Proteomes" id="UP000663869"/>
    </source>
</evidence>
<protein>
    <submittedName>
        <fullName evidence="1">Uncharacterized protein</fullName>
    </submittedName>
</protein>
<dbReference type="EMBL" id="CAJNYT010004685">
    <property type="protein sequence ID" value="CAF3681011.1"/>
    <property type="molecule type" value="Genomic_DNA"/>
</dbReference>
<evidence type="ECO:0000313" key="3">
    <source>
        <dbReference type="EMBL" id="CAF3754242.1"/>
    </source>
</evidence>
<dbReference type="InterPro" id="IPR034595">
    <property type="entry name" value="NDUFAF8"/>
</dbReference>
<dbReference type="PANTHER" id="PTHR34561">
    <property type="entry name" value="NADH DEHYDROGENASE [UBIQUINONE] 1 ALPHA SUBCOMPLEX ASSEMBLY FACTOR 8"/>
    <property type="match status" value="1"/>
</dbReference>
<sequence length="68" mass="7672">MPESVIRKRLTGIAKNVSTCSAKATVYAACVINHSDLKKDSCLKEFLALKDCVQKAVSKTIYFNFYFY</sequence>
<reference evidence="1" key="1">
    <citation type="submission" date="2021-02" db="EMBL/GenBank/DDBJ databases">
        <authorList>
            <person name="Nowell W R."/>
        </authorList>
    </citation>
    <scope>NUCLEOTIDE SEQUENCE</scope>
</reference>
<accession>A0A817YU50</accession>
<dbReference type="Proteomes" id="UP000663865">
    <property type="component" value="Unassembled WGS sequence"/>
</dbReference>
<dbReference type="SUPFAM" id="SSF81531">
    <property type="entry name" value="Non-heme 11 kDa protein of cytochrome bc1 complex (Ubiquinol-cytochrome c reductase)"/>
    <property type="match status" value="1"/>
</dbReference>
<dbReference type="EMBL" id="CAJNYV010005576">
    <property type="protein sequence ID" value="CAF3754242.1"/>
    <property type="molecule type" value="Genomic_DNA"/>
</dbReference>